<organism evidence="2 3">
    <name type="scientific">Caerostris extrusa</name>
    <name type="common">Bark spider</name>
    <name type="synonym">Caerostris bankana</name>
    <dbReference type="NCBI Taxonomy" id="172846"/>
    <lineage>
        <taxon>Eukaryota</taxon>
        <taxon>Metazoa</taxon>
        <taxon>Ecdysozoa</taxon>
        <taxon>Arthropoda</taxon>
        <taxon>Chelicerata</taxon>
        <taxon>Arachnida</taxon>
        <taxon>Araneae</taxon>
        <taxon>Araneomorphae</taxon>
        <taxon>Entelegynae</taxon>
        <taxon>Araneoidea</taxon>
        <taxon>Araneidae</taxon>
        <taxon>Caerostris</taxon>
    </lineage>
</organism>
<dbReference type="AlphaFoldDB" id="A0AAV4V6H7"/>
<keyword evidence="3" id="KW-1185">Reference proteome</keyword>
<feature type="region of interest" description="Disordered" evidence="1">
    <location>
        <begin position="49"/>
        <end position="68"/>
    </location>
</feature>
<evidence type="ECO:0000313" key="3">
    <source>
        <dbReference type="Proteomes" id="UP001054945"/>
    </source>
</evidence>
<gene>
    <name evidence="2" type="ORF">CEXT_807781</name>
</gene>
<sequence>MRNTALHQKTTEISSNMMVVSNRYRNTKTKGFQNARSFTISPLAPSPTLPGFAEKHLQEDAPQLKFNK</sequence>
<protein>
    <submittedName>
        <fullName evidence="2">Uncharacterized protein</fullName>
    </submittedName>
</protein>
<proteinExistence type="predicted"/>
<dbReference type="EMBL" id="BPLR01014014">
    <property type="protein sequence ID" value="GIY65648.1"/>
    <property type="molecule type" value="Genomic_DNA"/>
</dbReference>
<evidence type="ECO:0000313" key="2">
    <source>
        <dbReference type="EMBL" id="GIY65648.1"/>
    </source>
</evidence>
<reference evidence="2 3" key="1">
    <citation type="submission" date="2021-06" db="EMBL/GenBank/DDBJ databases">
        <title>Caerostris extrusa draft genome.</title>
        <authorList>
            <person name="Kono N."/>
            <person name="Arakawa K."/>
        </authorList>
    </citation>
    <scope>NUCLEOTIDE SEQUENCE [LARGE SCALE GENOMIC DNA]</scope>
</reference>
<evidence type="ECO:0000256" key="1">
    <source>
        <dbReference type="SAM" id="MobiDB-lite"/>
    </source>
</evidence>
<name>A0AAV4V6H7_CAEEX</name>
<dbReference type="Proteomes" id="UP001054945">
    <property type="component" value="Unassembled WGS sequence"/>
</dbReference>
<comment type="caution">
    <text evidence="2">The sequence shown here is derived from an EMBL/GenBank/DDBJ whole genome shotgun (WGS) entry which is preliminary data.</text>
</comment>
<accession>A0AAV4V6H7</accession>